<evidence type="ECO:0000313" key="2">
    <source>
        <dbReference type="EMBL" id="KAF0901198.1"/>
    </source>
</evidence>
<dbReference type="AlphaFoldDB" id="A0A6G1CL69"/>
<gene>
    <name evidence="2" type="ORF">E2562_038321</name>
</gene>
<evidence type="ECO:0000313" key="3">
    <source>
        <dbReference type="Proteomes" id="UP000479710"/>
    </source>
</evidence>
<dbReference type="PANTHER" id="PTHR34838">
    <property type="entry name" value="OS08G0142100 PROTEIN-RELATED"/>
    <property type="match status" value="1"/>
</dbReference>
<dbReference type="PANTHER" id="PTHR34838:SF3">
    <property type="entry name" value="OS08G0142100 PROTEIN"/>
    <property type="match status" value="1"/>
</dbReference>
<protein>
    <recommendedName>
        <fullName evidence="4">Pectinesterase inhibitor domain-containing protein</fullName>
    </recommendedName>
</protein>
<dbReference type="InterPro" id="IPR035513">
    <property type="entry name" value="Invertase/methylesterase_inhib"/>
</dbReference>
<reference evidence="2 3" key="1">
    <citation type="submission" date="2019-11" db="EMBL/GenBank/DDBJ databases">
        <title>Whole genome sequence of Oryza granulata.</title>
        <authorList>
            <person name="Li W."/>
        </authorList>
    </citation>
    <scope>NUCLEOTIDE SEQUENCE [LARGE SCALE GENOMIC DNA]</scope>
    <source>
        <strain evidence="3">cv. Menghai</strain>
        <tissue evidence="2">Leaf</tissue>
    </source>
</reference>
<keyword evidence="3" id="KW-1185">Reference proteome</keyword>
<sequence length="200" mass="21275">MKKAIFIVFVLAMALFLTGAIVVVDACDGVPSMSREDACREAFGTAPMGQQEDACTTACIPPMYEFCLTVLYSAPDASEVTVFAVVAAKYAKLSYESTMEAAYRMLQNATLPGDERAAYAACRDSYYPEARSVTVGALTDMEGCSFGQLRREYAAAADAIRACGDEVSKLQTSAMFGLTVADLRVAALASGVGELVFAKQ</sequence>
<organism evidence="2 3">
    <name type="scientific">Oryza meyeriana var. granulata</name>
    <dbReference type="NCBI Taxonomy" id="110450"/>
    <lineage>
        <taxon>Eukaryota</taxon>
        <taxon>Viridiplantae</taxon>
        <taxon>Streptophyta</taxon>
        <taxon>Embryophyta</taxon>
        <taxon>Tracheophyta</taxon>
        <taxon>Spermatophyta</taxon>
        <taxon>Magnoliopsida</taxon>
        <taxon>Liliopsida</taxon>
        <taxon>Poales</taxon>
        <taxon>Poaceae</taxon>
        <taxon>BOP clade</taxon>
        <taxon>Oryzoideae</taxon>
        <taxon>Oryzeae</taxon>
        <taxon>Oryzinae</taxon>
        <taxon>Oryza</taxon>
        <taxon>Oryza meyeriana</taxon>
    </lineage>
</organism>
<dbReference type="EMBL" id="SPHZ02000009">
    <property type="protein sequence ID" value="KAF0901198.1"/>
    <property type="molecule type" value="Genomic_DNA"/>
</dbReference>
<proteinExistence type="predicted"/>
<dbReference type="Gene3D" id="1.20.140.40">
    <property type="entry name" value="Invertase/pectin methylesterase inhibitor family protein"/>
    <property type="match status" value="1"/>
</dbReference>
<name>A0A6G1CL69_9ORYZ</name>
<feature type="signal peptide" evidence="1">
    <location>
        <begin position="1"/>
        <end position="20"/>
    </location>
</feature>
<dbReference type="OrthoDB" id="610439at2759"/>
<accession>A0A6G1CL69</accession>
<evidence type="ECO:0008006" key="4">
    <source>
        <dbReference type="Google" id="ProtNLM"/>
    </source>
</evidence>
<feature type="chain" id="PRO_5026107342" description="Pectinesterase inhibitor domain-containing protein" evidence="1">
    <location>
        <begin position="21"/>
        <end position="200"/>
    </location>
</feature>
<dbReference type="Proteomes" id="UP000479710">
    <property type="component" value="Unassembled WGS sequence"/>
</dbReference>
<dbReference type="SUPFAM" id="SSF101148">
    <property type="entry name" value="Plant invertase/pectin methylesterase inhibitor"/>
    <property type="match status" value="1"/>
</dbReference>
<evidence type="ECO:0000256" key="1">
    <source>
        <dbReference type="SAM" id="SignalP"/>
    </source>
</evidence>
<comment type="caution">
    <text evidence="2">The sequence shown here is derived from an EMBL/GenBank/DDBJ whole genome shotgun (WGS) entry which is preliminary data.</text>
</comment>
<keyword evidence="1" id="KW-0732">Signal</keyword>